<feature type="domain" description="THUMP" evidence="4">
    <location>
        <begin position="46"/>
        <end position="157"/>
    </location>
</feature>
<dbReference type="PROSITE" id="PS51165">
    <property type="entry name" value="THUMP"/>
    <property type="match status" value="1"/>
</dbReference>
<dbReference type="Gene3D" id="3.40.50.150">
    <property type="entry name" value="Vaccinia Virus protein VP39"/>
    <property type="match status" value="1"/>
</dbReference>
<organism evidence="5 6">
    <name type="scientific">Salinimicrobium flavum</name>
    <dbReference type="NCBI Taxonomy" id="1737065"/>
    <lineage>
        <taxon>Bacteria</taxon>
        <taxon>Pseudomonadati</taxon>
        <taxon>Bacteroidota</taxon>
        <taxon>Flavobacteriia</taxon>
        <taxon>Flavobacteriales</taxon>
        <taxon>Flavobacteriaceae</taxon>
        <taxon>Salinimicrobium</taxon>
    </lineage>
</organism>
<dbReference type="Pfam" id="PF22020">
    <property type="entry name" value="RlmL_1st"/>
    <property type="match status" value="1"/>
</dbReference>
<reference evidence="6" key="1">
    <citation type="journal article" date="2019" name="Int. J. Syst. Evol. Microbiol.">
        <title>The Global Catalogue of Microorganisms (GCM) 10K type strain sequencing project: providing services to taxonomists for standard genome sequencing and annotation.</title>
        <authorList>
            <consortium name="The Broad Institute Genomics Platform"/>
            <consortium name="The Broad Institute Genome Sequencing Center for Infectious Disease"/>
            <person name="Wu L."/>
            <person name="Ma J."/>
        </authorList>
    </citation>
    <scope>NUCLEOTIDE SEQUENCE [LARGE SCALE GENOMIC DNA]</scope>
    <source>
        <strain evidence="6">KCTC 42585</strain>
    </source>
</reference>
<proteinExistence type="predicted"/>
<gene>
    <name evidence="5" type="ORF">ACFSTG_13140</name>
</gene>
<evidence type="ECO:0000259" key="4">
    <source>
        <dbReference type="PROSITE" id="PS51165"/>
    </source>
</evidence>
<dbReference type="PANTHER" id="PTHR47313:SF1">
    <property type="entry name" value="RIBOSOMAL RNA LARGE SUBUNIT METHYLTRANSFERASE K_L"/>
    <property type="match status" value="1"/>
</dbReference>
<dbReference type="InterPro" id="IPR004114">
    <property type="entry name" value="THUMP_dom"/>
</dbReference>
<dbReference type="RefSeq" id="WP_380753725.1">
    <property type="nucleotide sequence ID" value="NZ_JBHULT010000010.1"/>
</dbReference>
<accession>A0ABW5IYR4</accession>
<keyword evidence="3" id="KW-0694">RNA-binding</keyword>
<dbReference type="PROSITE" id="PS01261">
    <property type="entry name" value="UPF0020"/>
    <property type="match status" value="1"/>
</dbReference>
<dbReference type="SMART" id="SM00981">
    <property type="entry name" value="THUMP"/>
    <property type="match status" value="1"/>
</dbReference>
<comment type="caution">
    <text evidence="5">The sequence shown here is derived from an EMBL/GenBank/DDBJ whole genome shotgun (WGS) entry which is preliminary data.</text>
</comment>
<dbReference type="GO" id="GO:0008168">
    <property type="term" value="F:methyltransferase activity"/>
    <property type="evidence" value="ECO:0007669"/>
    <property type="project" value="UniProtKB-KW"/>
</dbReference>
<evidence type="ECO:0000313" key="6">
    <source>
        <dbReference type="Proteomes" id="UP001597468"/>
    </source>
</evidence>
<keyword evidence="2" id="KW-0808">Transferase</keyword>
<protein>
    <submittedName>
        <fullName evidence="5">Class I SAM-dependent RNA methyltransferase</fullName>
    </submittedName>
</protein>
<dbReference type="SUPFAM" id="SSF53335">
    <property type="entry name" value="S-adenosyl-L-methionine-dependent methyltransferases"/>
    <property type="match status" value="1"/>
</dbReference>
<dbReference type="EMBL" id="JBHULT010000010">
    <property type="protein sequence ID" value="MFD2518846.1"/>
    <property type="molecule type" value="Genomic_DNA"/>
</dbReference>
<dbReference type="InterPro" id="IPR000241">
    <property type="entry name" value="RlmKL-like_Mtase"/>
</dbReference>
<dbReference type="Proteomes" id="UP001597468">
    <property type="component" value="Unassembled WGS sequence"/>
</dbReference>
<dbReference type="InterPro" id="IPR054170">
    <property type="entry name" value="RlmL_1st"/>
</dbReference>
<keyword evidence="6" id="KW-1185">Reference proteome</keyword>
<dbReference type="Gene3D" id="3.30.2130.30">
    <property type="match status" value="1"/>
</dbReference>
<evidence type="ECO:0000256" key="1">
    <source>
        <dbReference type="ARBA" id="ARBA00022603"/>
    </source>
</evidence>
<keyword evidence="1 5" id="KW-0489">Methyltransferase</keyword>
<dbReference type="InterPro" id="IPR053943">
    <property type="entry name" value="RlmKL-like_Mtase_CS"/>
</dbReference>
<name>A0ABW5IYR4_9FLAO</name>
<dbReference type="Pfam" id="PF01170">
    <property type="entry name" value="UPF0020"/>
    <property type="match status" value="1"/>
</dbReference>
<dbReference type="CDD" id="cd11715">
    <property type="entry name" value="THUMP_AdoMetMT"/>
    <property type="match status" value="1"/>
</dbReference>
<dbReference type="Pfam" id="PF02926">
    <property type="entry name" value="THUMP"/>
    <property type="match status" value="1"/>
</dbReference>
<evidence type="ECO:0000313" key="5">
    <source>
        <dbReference type="EMBL" id="MFD2518846.1"/>
    </source>
</evidence>
<evidence type="ECO:0000256" key="3">
    <source>
        <dbReference type="PROSITE-ProRule" id="PRU00529"/>
    </source>
</evidence>
<dbReference type="GO" id="GO:0032259">
    <property type="term" value="P:methylation"/>
    <property type="evidence" value="ECO:0007669"/>
    <property type="project" value="UniProtKB-KW"/>
</dbReference>
<dbReference type="PANTHER" id="PTHR47313">
    <property type="entry name" value="RIBOSOMAL RNA LARGE SUBUNIT METHYLTRANSFERASE K/L"/>
    <property type="match status" value="1"/>
</dbReference>
<sequence length="386" mass="44284">MENNFQMVAKTLFGFEPLLAKELRNLGAIDVKEGVRSVSFIGDKGFMYKANLSLRTAIKVLKPIHSFKVFSEDDLYNEIKKIAWEKYLDPTESLAIDATVHSERFTHSKYIALKSKDAIVDRFREQSGQRPDIDLDFPTLRINIHIEKEFCTVSLDSSGQSLHKRGYKAATNIAPINEVLAAGMLLHSGWDGQCDFMDPMCGSGTILIEAAMIACNIPPNLNKKEFGFERWKDWDEDLFEKIEESVLKKVREFHFTIKGYDKAPSAVHKAKDNIENANLSEFITVEHEDFFKTEKQTERHLHMVFNPPYGERLTIDMPEFYKAIGDTLKQNYPDTDAWFITSNLEAIKHVGLRPSRKIKLFNGSLESRLLKYEIYPGSKKAKKQDN</sequence>
<evidence type="ECO:0000256" key="2">
    <source>
        <dbReference type="ARBA" id="ARBA00022679"/>
    </source>
</evidence>
<dbReference type="InterPro" id="IPR029063">
    <property type="entry name" value="SAM-dependent_MTases_sf"/>
</dbReference>